<dbReference type="CDD" id="cd16461">
    <property type="entry name" value="RING-H2_EL5-like"/>
    <property type="match status" value="1"/>
</dbReference>
<evidence type="ECO:0000313" key="11">
    <source>
        <dbReference type="EnsemblPlants" id="KQJ94243"/>
    </source>
</evidence>
<evidence type="ECO:0000256" key="8">
    <source>
        <dbReference type="SAM" id="Phobius"/>
    </source>
</evidence>
<evidence type="ECO:0000256" key="5">
    <source>
        <dbReference type="ARBA" id="ARBA00022833"/>
    </source>
</evidence>
<dbReference type="OrthoDB" id="687946at2759"/>
<keyword evidence="12" id="KW-1185">Reference proteome</keyword>
<dbReference type="KEGG" id="bdi:104583987"/>
<dbReference type="GO" id="GO:0008270">
    <property type="term" value="F:zinc ion binding"/>
    <property type="evidence" value="ECO:0007669"/>
    <property type="project" value="UniProtKB-KW"/>
</dbReference>
<evidence type="ECO:0000259" key="9">
    <source>
        <dbReference type="PROSITE" id="PS50089"/>
    </source>
</evidence>
<evidence type="ECO:0000256" key="3">
    <source>
        <dbReference type="ARBA" id="ARBA00022723"/>
    </source>
</evidence>
<keyword evidence="4 7" id="KW-0863">Zinc-finger</keyword>
<protein>
    <recommendedName>
        <fullName evidence="2">RING-type E3 ubiquitin transferase</fullName>
        <ecNumber evidence="2">2.3.2.27</ecNumber>
    </recommendedName>
</protein>
<dbReference type="EnsemblPlants" id="KQJ94243">
    <property type="protein sequence ID" value="KQJ94243"/>
    <property type="gene ID" value="BRADI_3g09414v3"/>
</dbReference>
<dbReference type="InterPro" id="IPR053238">
    <property type="entry name" value="RING-H2_zinc_finger"/>
</dbReference>
<keyword evidence="8" id="KW-0472">Membrane</keyword>
<proteinExistence type="inferred from homology"/>
<feature type="transmembrane region" description="Helical" evidence="8">
    <location>
        <begin position="55"/>
        <end position="74"/>
    </location>
</feature>
<dbReference type="Gramene" id="KQJ94243">
    <property type="protein sequence ID" value="KQJ94243"/>
    <property type="gene ID" value="BRADI_3g09414v3"/>
</dbReference>
<dbReference type="InterPro" id="IPR013083">
    <property type="entry name" value="Znf_RING/FYVE/PHD"/>
</dbReference>
<dbReference type="SUPFAM" id="SSF57850">
    <property type="entry name" value="RING/U-box"/>
    <property type="match status" value="1"/>
</dbReference>
<dbReference type="PANTHER" id="PTHR14155">
    <property type="entry name" value="RING FINGER DOMAIN-CONTAINING"/>
    <property type="match status" value="1"/>
</dbReference>
<dbReference type="GO" id="GO:0006511">
    <property type="term" value="P:ubiquitin-dependent protein catabolic process"/>
    <property type="evidence" value="ECO:0000318"/>
    <property type="project" value="GO_Central"/>
</dbReference>
<dbReference type="Proteomes" id="UP000008810">
    <property type="component" value="Chromosome 3"/>
</dbReference>
<evidence type="ECO:0000256" key="1">
    <source>
        <dbReference type="ARBA" id="ARBA00000900"/>
    </source>
</evidence>
<comment type="similarity">
    <text evidence="6">Belongs to the RING-type zinc finger family. ATL subfamily.</text>
</comment>
<dbReference type="Pfam" id="PF13639">
    <property type="entry name" value="zf-RING_2"/>
    <property type="match status" value="1"/>
</dbReference>
<dbReference type="EMBL" id="CM000882">
    <property type="protein sequence ID" value="KQJ94243.1"/>
    <property type="molecule type" value="Genomic_DNA"/>
</dbReference>
<comment type="catalytic activity">
    <reaction evidence="1">
        <text>S-ubiquitinyl-[E2 ubiquitin-conjugating enzyme]-L-cysteine + [acceptor protein]-L-lysine = [E2 ubiquitin-conjugating enzyme]-L-cysteine + N(6)-ubiquitinyl-[acceptor protein]-L-lysine.</text>
        <dbReference type="EC" id="2.3.2.27"/>
    </reaction>
</comment>
<dbReference type="PANTHER" id="PTHR14155:SF529">
    <property type="entry name" value="OS06G0534900 PROTEIN"/>
    <property type="match status" value="1"/>
</dbReference>
<name>A0A0Q3I190_BRADI</name>
<dbReference type="RefSeq" id="XP_010236349.1">
    <property type="nucleotide sequence ID" value="XM_010238047.2"/>
</dbReference>
<feature type="domain" description="RING-type" evidence="9">
    <location>
        <begin position="144"/>
        <end position="186"/>
    </location>
</feature>
<dbReference type="AlphaFoldDB" id="A0A0Q3I190"/>
<reference evidence="11" key="3">
    <citation type="submission" date="2018-08" db="UniProtKB">
        <authorList>
            <consortium name="EnsemblPlants"/>
        </authorList>
    </citation>
    <scope>IDENTIFICATION</scope>
    <source>
        <strain evidence="11">cv. Bd21</strain>
    </source>
</reference>
<dbReference type="GO" id="GO:0016020">
    <property type="term" value="C:membrane"/>
    <property type="evidence" value="ECO:0000318"/>
    <property type="project" value="GO_Central"/>
</dbReference>
<dbReference type="SMART" id="SM00184">
    <property type="entry name" value="RING"/>
    <property type="match status" value="1"/>
</dbReference>
<organism evidence="10">
    <name type="scientific">Brachypodium distachyon</name>
    <name type="common">Purple false brome</name>
    <name type="synonym">Trachynia distachya</name>
    <dbReference type="NCBI Taxonomy" id="15368"/>
    <lineage>
        <taxon>Eukaryota</taxon>
        <taxon>Viridiplantae</taxon>
        <taxon>Streptophyta</taxon>
        <taxon>Embryophyta</taxon>
        <taxon>Tracheophyta</taxon>
        <taxon>Spermatophyta</taxon>
        <taxon>Magnoliopsida</taxon>
        <taxon>Liliopsida</taxon>
        <taxon>Poales</taxon>
        <taxon>Poaceae</taxon>
        <taxon>BOP clade</taxon>
        <taxon>Pooideae</taxon>
        <taxon>Stipodae</taxon>
        <taxon>Brachypodieae</taxon>
        <taxon>Brachypodium</taxon>
    </lineage>
</organism>
<evidence type="ECO:0000256" key="6">
    <source>
        <dbReference type="ARBA" id="ARBA00024209"/>
    </source>
</evidence>
<gene>
    <name evidence="11" type="primary">LOC104583987</name>
    <name evidence="10" type="ORF">BRADI_3g09414v3</name>
</gene>
<evidence type="ECO:0000313" key="10">
    <source>
        <dbReference type="EMBL" id="KQJ94243.1"/>
    </source>
</evidence>
<sequence length="219" mass="23102">MLNLYPRGSPSSAADEDNINGADGYRVFYGIGVLCTSIFLFCVLVASASVAVWKAFAFAAVAALLLGILGCFAPSPRTWVRGSRGRPASALIALSAPDGRTRVPVPGRCACASLPAAHLPPAFAYTCPPLESVDGKQQEQAMCCSVCLEDVRGGEMVRRLSNCGHVFHVKCIDMWLHSHRTCPMCRCVIAPPPMVEVAKGVAVAVEGAPESSDESLPPV</sequence>
<keyword evidence="8" id="KW-1133">Transmembrane helix</keyword>
<evidence type="ECO:0000313" key="12">
    <source>
        <dbReference type="Proteomes" id="UP000008810"/>
    </source>
</evidence>
<evidence type="ECO:0000256" key="4">
    <source>
        <dbReference type="ARBA" id="ARBA00022771"/>
    </source>
</evidence>
<keyword evidence="3" id="KW-0479">Metal-binding</keyword>
<dbReference type="EC" id="2.3.2.27" evidence="2"/>
<dbReference type="InterPro" id="IPR001841">
    <property type="entry name" value="Znf_RING"/>
</dbReference>
<evidence type="ECO:0000256" key="2">
    <source>
        <dbReference type="ARBA" id="ARBA00012483"/>
    </source>
</evidence>
<dbReference type="PROSITE" id="PS50089">
    <property type="entry name" value="ZF_RING_2"/>
    <property type="match status" value="1"/>
</dbReference>
<dbReference type="GO" id="GO:0061630">
    <property type="term" value="F:ubiquitin protein ligase activity"/>
    <property type="evidence" value="ECO:0000318"/>
    <property type="project" value="GO_Central"/>
</dbReference>
<keyword evidence="8" id="KW-0812">Transmembrane</keyword>
<accession>A0A0Q3I190</accession>
<evidence type="ECO:0000256" key="7">
    <source>
        <dbReference type="PROSITE-ProRule" id="PRU00175"/>
    </source>
</evidence>
<dbReference type="GeneID" id="104583987"/>
<feature type="transmembrane region" description="Helical" evidence="8">
    <location>
        <begin position="27"/>
        <end position="49"/>
    </location>
</feature>
<dbReference type="Gene3D" id="3.30.40.10">
    <property type="entry name" value="Zinc/RING finger domain, C3HC4 (zinc finger)"/>
    <property type="match status" value="1"/>
</dbReference>
<reference evidence="10" key="2">
    <citation type="submission" date="2017-06" db="EMBL/GenBank/DDBJ databases">
        <title>WGS assembly of Brachypodium distachyon.</title>
        <authorList>
            <consortium name="The International Brachypodium Initiative"/>
            <person name="Lucas S."/>
            <person name="Harmon-Smith M."/>
            <person name="Lail K."/>
            <person name="Tice H."/>
            <person name="Grimwood J."/>
            <person name="Bruce D."/>
            <person name="Barry K."/>
            <person name="Shu S."/>
            <person name="Lindquist E."/>
            <person name="Wang M."/>
            <person name="Pitluck S."/>
            <person name="Vogel J.P."/>
            <person name="Garvin D.F."/>
            <person name="Mockler T.C."/>
            <person name="Schmutz J."/>
            <person name="Rokhsar D."/>
            <person name="Bevan M.W."/>
        </authorList>
    </citation>
    <scope>NUCLEOTIDE SEQUENCE</scope>
    <source>
        <strain evidence="10">Bd21</strain>
    </source>
</reference>
<reference evidence="10 11" key="1">
    <citation type="journal article" date="2010" name="Nature">
        <title>Genome sequencing and analysis of the model grass Brachypodium distachyon.</title>
        <authorList>
            <consortium name="International Brachypodium Initiative"/>
        </authorList>
    </citation>
    <scope>NUCLEOTIDE SEQUENCE [LARGE SCALE GENOMIC DNA]</scope>
    <source>
        <strain evidence="10">Bd21</strain>
        <strain evidence="11">cv. Bd21</strain>
    </source>
</reference>
<keyword evidence="5" id="KW-0862">Zinc</keyword>